<evidence type="ECO:0000313" key="2">
    <source>
        <dbReference type="EMBL" id="VEN34657.1"/>
    </source>
</evidence>
<protein>
    <submittedName>
        <fullName evidence="2">Uncharacterized protein</fullName>
    </submittedName>
</protein>
<sequence>MSKVKEEDFTVMEREPDGIKLNTADAADLIDYTYCCYCPEKFGLAEIRDKHVVQCHMGPQLIKVDNLIPMFFIYFPIILFVLTSRYFEFLIARIPSNHRLIYFIIKPSCRHLISDAVKSPHAAQNNLLQLSHGKIIEDSNCFLQLVQNSISAKFRKIRHWNS</sequence>
<dbReference type="OrthoDB" id="6777359at2759"/>
<keyword evidence="1" id="KW-0472">Membrane</keyword>
<gene>
    <name evidence="2" type="ORF">CALMAC_LOCUS783</name>
</gene>
<keyword evidence="1" id="KW-0812">Transmembrane</keyword>
<keyword evidence="1" id="KW-1133">Transmembrane helix</keyword>
<organism evidence="2 3">
    <name type="scientific">Callosobruchus maculatus</name>
    <name type="common">Southern cowpea weevil</name>
    <name type="synonym">Pulse bruchid</name>
    <dbReference type="NCBI Taxonomy" id="64391"/>
    <lineage>
        <taxon>Eukaryota</taxon>
        <taxon>Metazoa</taxon>
        <taxon>Ecdysozoa</taxon>
        <taxon>Arthropoda</taxon>
        <taxon>Hexapoda</taxon>
        <taxon>Insecta</taxon>
        <taxon>Pterygota</taxon>
        <taxon>Neoptera</taxon>
        <taxon>Endopterygota</taxon>
        <taxon>Coleoptera</taxon>
        <taxon>Polyphaga</taxon>
        <taxon>Cucujiformia</taxon>
        <taxon>Chrysomeloidea</taxon>
        <taxon>Chrysomelidae</taxon>
        <taxon>Bruchinae</taxon>
        <taxon>Bruchini</taxon>
        <taxon>Callosobruchus</taxon>
    </lineage>
</organism>
<dbReference type="Proteomes" id="UP000410492">
    <property type="component" value="Unassembled WGS sequence"/>
</dbReference>
<feature type="transmembrane region" description="Helical" evidence="1">
    <location>
        <begin position="67"/>
        <end position="87"/>
    </location>
</feature>
<evidence type="ECO:0000313" key="3">
    <source>
        <dbReference type="Proteomes" id="UP000410492"/>
    </source>
</evidence>
<name>A0A653BGE8_CALMS</name>
<accession>A0A653BGE8</accession>
<evidence type="ECO:0000256" key="1">
    <source>
        <dbReference type="SAM" id="Phobius"/>
    </source>
</evidence>
<keyword evidence="3" id="KW-1185">Reference proteome</keyword>
<proteinExistence type="predicted"/>
<dbReference type="EMBL" id="CAACVG010000894">
    <property type="protein sequence ID" value="VEN34657.1"/>
    <property type="molecule type" value="Genomic_DNA"/>
</dbReference>
<dbReference type="AlphaFoldDB" id="A0A653BGE8"/>
<reference evidence="2 3" key="1">
    <citation type="submission" date="2019-01" db="EMBL/GenBank/DDBJ databases">
        <authorList>
            <person name="Sayadi A."/>
        </authorList>
    </citation>
    <scope>NUCLEOTIDE SEQUENCE [LARGE SCALE GENOMIC DNA]</scope>
</reference>